<reference evidence="1" key="1">
    <citation type="submission" date="2020-04" db="EMBL/GenBank/DDBJ databases">
        <authorList>
            <person name="Alioto T."/>
            <person name="Alioto T."/>
            <person name="Gomez Garrido J."/>
        </authorList>
    </citation>
    <scope>NUCLEOTIDE SEQUENCE</scope>
    <source>
        <strain evidence="1">A484AB</strain>
    </source>
</reference>
<sequence length="182" mass="21407">MDIVKTLNCNRAITDLDSLTTNLVESCVKDTEENYQRFWRHKLEDSSKLTFYTSIKEDYELETYLTTITNSNQGKRLTQLRLSNHKLMIELDRYDICKICQAGEIEREHHFLTSCEAYSSLREKFEMICSNTYNFSQRPSLCGTARQQTDNNDQNDVLQYWHQLLNLLLLQTSPWSSGLPQM</sequence>
<protein>
    <submittedName>
        <fullName evidence="1">Uncharacterized protein</fullName>
    </submittedName>
</protein>
<name>A0A7D9JVV9_PARCT</name>
<dbReference type="AlphaFoldDB" id="A0A7D9JVV9"/>
<evidence type="ECO:0000313" key="1">
    <source>
        <dbReference type="EMBL" id="CAB4036622.1"/>
    </source>
</evidence>
<evidence type="ECO:0000313" key="2">
    <source>
        <dbReference type="Proteomes" id="UP001152795"/>
    </source>
</evidence>
<dbReference type="EMBL" id="CACRXK020022234">
    <property type="protein sequence ID" value="CAB4036622.1"/>
    <property type="molecule type" value="Genomic_DNA"/>
</dbReference>
<comment type="caution">
    <text evidence="1">The sequence shown here is derived from an EMBL/GenBank/DDBJ whole genome shotgun (WGS) entry which is preliminary data.</text>
</comment>
<dbReference type="Proteomes" id="UP001152795">
    <property type="component" value="Unassembled WGS sequence"/>
</dbReference>
<proteinExistence type="predicted"/>
<keyword evidence="2" id="KW-1185">Reference proteome</keyword>
<accession>A0A7D9JVV9</accession>
<organism evidence="1 2">
    <name type="scientific">Paramuricea clavata</name>
    <name type="common">Red gorgonian</name>
    <name type="synonym">Violescent sea-whip</name>
    <dbReference type="NCBI Taxonomy" id="317549"/>
    <lineage>
        <taxon>Eukaryota</taxon>
        <taxon>Metazoa</taxon>
        <taxon>Cnidaria</taxon>
        <taxon>Anthozoa</taxon>
        <taxon>Octocorallia</taxon>
        <taxon>Malacalcyonacea</taxon>
        <taxon>Plexauridae</taxon>
        <taxon>Paramuricea</taxon>
    </lineage>
</organism>
<feature type="non-terminal residue" evidence="1">
    <location>
        <position position="1"/>
    </location>
</feature>
<gene>
    <name evidence="1" type="ORF">PACLA_8A033052</name>
</gene>